<dbReference type="InterPro" id="IPR015943">
    <property type="entry name" value="WD40/YVTN_repeat-like_dom_sf"/>
</dbReference>
<dbReference type="InterPro" id="IPR036322">
    <property type="entry name" value="WD40_repeat_dom_sf"/>
</dbReference>
<protein>
    <recommendedName>
        <fullName evidence="7">Transcription factor tau subunit sfc6</fullName>
    </recommendedName>
</protein>
<dbReference type="GO" id="GO:0006383">
    <property type="term" value="P:transcription by RNA polymerase III"/>
    <property type="evidence" value="ECO:0007669"/>
    <property type="project" value="TreeGrafter"/>
</dbReference>
<keyword evidence="3" id="KW-0539">Nucleus</keyword>
<dbReference type="AlphaFoldDB" id="A0A0C9VYX5"/>
<dbReference type="GO" id="GO:0000127">
    <property type="term" value="C:transcription factor TFIIIC complex"/>
    <property type="evidence" value="ECO:0007669"/>
    <property type="project" value="TreeGrafter"/>
</dbReference>
<dbReference type="GO" id="GO:0005634">
    <property type="term" value="C:nucleus"/>
    <property type="evidence" value="ECO:0007669"/>
    <property type="project" value="UniProtKB-SubCell"/>
</dbReference>
<dbReference type="SUPFAM" id="SSF50978">
    <property type="entry name" value="WD40 repeat-like"/>
    <property type="match status" value="1"/>
</dbReference>
<evidence type="ECO:0000256" key="4">
    <source>
        <dbReference type="SAM" id="MobiDB-lite"/>
    </source>
</evidence>
<evidence type="ECO:0000256" key="3">
    <source>
        <dbReference type="ARBA" id="ARBA00023242"/>
    </source>
</evidence>
<dbReference type="HOGENOM" id="CLU_019415_0_0_1"/>
<dbReference type="PANTHER" id="PTHR15052">
    <property type="entry name" value="RNA POLYMERASE III TRANSCRIPTION INITIATION FACTOR COMPLEX SUBUNIT"/>
    <property type="match status" value="1"/>
</dbReference>
<comment type="subcellular location">
    <subcellularLocation>
        <location evidence="1">Nucleus</location>
    </subcellularLocation>
</comment>
<gene>
    <name evidence="5" type="ORF">M422DRAFT_228294</name>
</gene>
<evidence type="ECO:0008006" key="7">
    <source>
        <dbReference type="Google" id="ProtNLM"/>
    </source>
</evidence>
<dbReference type="EMBL" id="KN837118">
    <property type="protein sequence ID" value="KIJ44255.1"/>
    <property type="molecule type" value="Genomic_DNA"/>
</dbReference>
<dbReference type="OrthoDB" id="4703at2759"/>
<name>A0A0C9VYX5_SPHS4</name>
<dbReference type="Gene3D" id="2.130.10.10">
    <property type="entry name" value="YVTN repeat-like/Quinoprotein amine dehydrogenase"/>
    <property type="match status" value="1"/>
</dbReference>
<evidence type="ECO:0000256" key="1">
    <source>
        <dbReference type="ARBA" id="ARBA00004123"/>
    </source>
</evidence>
<feature type="compositionally biased region" description="Acidic residues" evidence="4">
    <location>
        <begin position="45"/>
        <end position="70"/>
    </location>
</feature>
<dbReference type="Proteomes" id="UP000054279">
    <property type="component" value="Unassembled WGS sequence"/>
</dbReference>
<accession>A0A0C9VYX5</accession>
<dbReference type="InterPro" id="IPR052416">
    <property type="entry name" value="GTF3C_component"/>
</dbReference>
<feature type="region of interest" description="Disordered" evidence="4">
    <location>
        <begin position="1"/>
        <end position="101"/>
    </location>
</feature>
<dbReference type="PANTHER" id="PTHR15052:SF2">
    <property type="entry name" value="GENERAL TRANSCRIPTION FACTOR 3C POLYPEPTIDE 2"/>
    <property type="match status" value="1"/>
</dbReference>
<keyword evidence="6" id="KW-1185">Reference proteome</keyword>
<evidence type="ECO:0000313" key="5">
    <source>
        <dbReference type="EMBL" id="KIJ44255.1"/>
    </source>
</evidence>
<reference evidence="5 6" key="1">
    <citation type="submission" date="2014-06" db="EMBL/GenBank/DDBJ databases">
        <title>Evolutionary Origins and Diversification of the Mycorrhizal Mutualists.</title>
        <authorList>
            <consortium name="DOE Joint Genome Institute"/>
            <consortium name="Mycorrhizal Genomics Consortium"/>
            <person name="Kohler A."/>
            <person name="Kuo A."/>
            <person name="Nagy L.G."/>
            <person name="Floudas D."/>
            <person name="Copeland A."/>
            <person name="Barry K.W."/>
            <person name="Cichocki N."/>
            <person name="Veneault-Fourrey C."/>
            <person name="LaButti K."/>
            <person name="Lindquist E.A."/>
            <person name="Lipzen A."/>
            <person name="Lundell T."/>
            <person name="Morin E."/>
            <person name="Murat C."/>
            <person name="Riley R."/>
            <person name="Ohm R."/>
            <person name="Sun H."/>
            <person name="Tunlid A."/>
            <person name="Henrissat B."/>
            <person name="Grigoriev I.V."/>
            <person name="Hibbett D.S."/>
            <person name="Martin F."/>
        </authorList>
    </citation>
    <scope>NUCLEOTIDE SEQUENCE [LARGE SCALE GENOMIC DNA]</scope>
    <source>
        <strain evidence="5 6">SS14</strain>
    </source>
</reference>
<proteinExistence type="predicted"/>
<sequence length="753" mass="83712">MPRQLRERRSRPSYKTTIDLPDDEGNGIEEDASSDSAFEPPAADEKDELDRDDDLQGQEDEEEEAVEDDVSISAPKTIGKAKRKPGRTLSRSASVQRASTVQLAPGLSRPVLRQQYALPIPSVNHRHRGIPLYFSHDRTLRLDGKPNPFSASKRVWTNSAAVPRVRARTTKAAGSNLGRGPVWELLEDRSWFKECRSEEQRRPLVYEKIQLEQLQVLSPDEAIAYLPWNDASMSQEHVLSCYFGPSDQQSRLEVRPFQSIPMAQFYPESKAHVFYAGAPVWAMDWCPVSDDALSERNFDQYIAVAPFPSHDHHPEIGRRVTRPSPACIQIWRLGLSPNARGGKSKKNEDTGEMKCELVLCVDGGPAHDLKWCPLPSHNRYSETTSPRKLGILAGAFEDGSLSFYVVPDPQILAVESSSSNPPSVVLKPRLRIELDDAGCWCLDWGNSDIVAVGLTNGSIAIFHVRDALENPQDKALRPSYYIPVHQSAVRCICWAKAPPVSISGLPQPERDPTVVLSGGYDGAQMVTDIREQRSNVMNRTRDVSNSISFSHHVGGSLISDNENMLKNFSLIPSMLGRGHIIIEPCGPIWSIGTSEFHPQVAVGSADGSCQTTNILKSTRRGGAVPFLIHRIYQMDYNRKTKEYRMLDNFMPYEHQDRPAASRAAGQKDKNAEPAFQSSTGAWSPEISITRVTWHSGSDLARAPLLASATASGLCRVDYLLGRFAQNRFPYQSVEMLRGEVEGDTDAEGEDEDD</sequence>
<feature type="compositionally biased region" description="Polar residues" evidence="4">
    <location>
        <begin position="89"/>
        <end position="101"/>
    </location>
</feature>
<evidence type="ECO:0000256" key="2">
    <source>
        <dbReference type="ARBA" id="ARBA00023163"/>
    </source>
</evidence>
<feature type="compositionally biased region" description="Basic and acidic residues" evidence="4">
    <location>
        <begin position="657"/>
        <end position="671"/>
    </location>
</feature>
<keyword evidence="2" id="KW-0804">Transcription</keyword>
<evidence type="ECO:0000313" key="6">
    <source>
        <dbReference type="Proteomes" id="UP000054279"/>
    </source>
</evidence>
<feature type="region of interest" description="Disordered" evidence="4">
    <location>
        <begin position="657"/>
        <end position="680"/>
    </location>
</feature>
<feature type="compositionally biased region" description="Acidic residues" evidence="4">
    <location>
        <begin position="20"/>
        <end position="33"/>
    </location>
</feature>
<organism evidence="5 6">
    <name type="scientific">Sphaerobolus stellatus (strain SS14)</name>
    <dbReference type="NCBI Taxonomy" id="990650"/>
    <lineage>
        <taxon>Eukaryota</taxon>
        <taxon>Fungi</taxon>
        <taxon>Dikarya</taxon>
        <taxon>Basidiomycota</taxon>
        <taxon>Agaricomycotina</taxon>
        <taxon>Agaricomycetes</taxon>
        <taxon>Phallomycetidae</taxon>
        <taxon>Geastrales</taxon>
        <taxon>Sphaerobolaceae</taxon>
        <taxon>Sphaerobolus</taxon>
    </lineage>
</organism>